<evidence type="ECO:0000256" key="6">
    <source>
        <dbReference type="ARBA" id="ARBA00022723"/>
    </source>
</evidence>
<keyword evidence="10 12" id="KW-0238">DNA-binding</keyword>
<dbReference type="InterPro" id="IPR036977">
    <property type="entry name" value="DNA_primase_Znf_CHC2"/>
</dbReference>
<evidence type="ECO:0000259" key="15">
    <source>
        <dbReference type="PROSITE" id="PS50880"/>
    </source>
</evidence>
<dbReference type="SUPFAM" id="SSF48024">
    <property type="entry name" value="N-terminal domain of DnaB helicase"/>
    <property type="match status" value="1"/>
</dbReference>
<dbReference type="FunFam" id="3.90.580.10:FF:000001">
    <property type="entry name" value="DNA primase"/>
    <property type="match status" value="1"/>
</dbReference>
<dbReference type="Pfam" id="PF10410">
    <property type="entry name" value="DnaB_bind"/>
    <property type="match status" value="1"/>
</dbReference>
<dbReference type="GO" id="GO:0003677">
    <property type="term" value="F:DNA binding"/>
    <property type="evidence" value="ECO:0007669"/>
    <property type="project" value="UniProtKB-KW"/>
</dbReference>
<keyword evidence="11 12" id="KW-0804">Transcription</keyword>
<dbReference type="STRING" id="150248.SAMN05216169_103911"/>
<gene>
    <name evidence="12" type="primary">dnaG</name>
    <name evidence="16" type="ORF">SAMN05216169_103911</name>
</gene>
<comment type="catalytic activity">
    <reaction evidence="12">
        <text>ssDNA + n NTP = ssDNA/pppN(pN)n-1 hybrid + (n-1) diphosphate.</text>
        <dbReference type="EC" id="2.7.7.101"/>
    </reaction>
</comment>
<dbReference type="PIRSF" id="PIRSF002811">
    <property type="entry name" value="DnaG"/>
    <property type="match status" value="1"/>
</dbReference>
<dbReference type="PROSITE" id="PS50880">
    <property type="entry name" value="TOPRIM"/>
    <property type="match status" value="1"/>
</dbReference>
<comment type="subunit">
    <text evidence="12">Monomer. Interacts with DnaB.</text>
</comment>
<protein>
    <recommendedName>
        <fullName evidence="12 13">DNA primase</fullName>
        <ecNumber evidence="12">2.7.7.101</ecNumber>
    </recommendedName>
</protein>
<dbReference type="NCBIfam" id="TIGR01391">
    <property type="entry name" value="dnaG"/>
    <property type="match status" value="1"/>
</dbReference>
<keyword evidence="4 12" id="KW-0548">Nucleotidyltransferase</keyword>
<dbReference type="GO" id="GO:0008270">
    <property type="term" value="F:zinc ion binding"/>
    <property type="evidence" value="ECO:0007669"/>
    <property type="project" value="UniProtKB-UniRule"/>
</dbReference>
<comment type="domain">
    <text evidence="12">Contains an N-terminal zinc-binding domain, a central core domain that contains the primase activity, and a C-terminal DnaB-binding domain.</text>
</comment>
<dbReference type="Gene3D" id="3.90.980.10">
    <property type="entry name" value="DNA primase, catalytic core, N-terminal domain"/>
    <property type="match status" value="1"/>
</dbReference>
<dbReference type="InterPro" id="IPR006295">
    <property type="entry name" value="DNA_primase_DnaG"/>
</dbReference>
<dbReference type="HAMAP" id="MF_00974">
    <property type="entry name" value="DNA_primase_DnaG"/>
    <property type="match status" value="1"/>
</dbReference>
<evidence type="ECO:0000256" key="12">
    <source>
        <dbReference type="HAMAP-Rule" id="MF_00974"/>
    </source>
</evidence>
<dbReference type="InterPro" id="IPR034151">
    <property type="entry name" value="TOPRIM_DnaG_bac"/>
</dbReference>
<evidence type="ECO:0000256" key="9">
    <source>
        <dbReference type="ARBA" id="ARBA00022842"/>
    </source>
</evidence>
<dbReference type="InterPro" id="IPR006171">
    <property type="entry name" value="TOPRIM_dom"/>
</dbReference>
<evidence type="ECO:0000313" key="16">
    <source>
        <dbReference type="EMBL" id="SFA54057.1"/>
    </source>
</evidence>
<dbReference type="InterPro" id="IPR002694">
    <property type="entry name" value="Znf_CHC2"/>
</dbReference>
<feature type="domain" description="Toprim" evidence="15">
    <location>
        <begin position="260"/>
        <end position="341"/>
    </location>
</feature>
<keyword evidence="1 12" id="KW-0240">DNA-directed RNA polymerase</keyword>
<dbReference type="GO" id="GO:0003678">
    <property type="term" value="F:DNA helicase activity"/>
    <property type="evidence" value="ECO:0007669"/>
    <property type="project" value="InterPro"/>
</dbReference>
<dbReference type="Gene3D" id="6.10.140.360">
    <property type="match status" value="1"/>
</dbReference>
<reference evidence="17" key="1">
    <citation type="submission" date="2016-10" db="EMBL/GenBank/DDBJ databases">
        <authorList>
            <person name="Varghese N."/>
            <person name="Submissions S."/>
        </authorList>
    </citation>
    <scope>NUCLEOTIDE SEQUENCE [LARGE SCALE GENOMIC DNA]</scope>
    <source>
        <strain evidence="17">K1</strain>
    </source>
</reference>
<dbReference type="FunFam" id="3.90.980.10:FF:000001">
    <property type="entry name" value="DNA primase"/>
    <property type="match status" value="1"/>
</dbReference>
<dbReference type="InterPro" id="IPR030846">
    <property type="entry name" value="DnaG_bac"/>
</dbReference>
<evidence type="ECO:0000256" key="2">
    <source>
        <dbReference type="ARBA" id="ARBA00022515"/>
    </source>
</evidence>
<dbReference type="InterPro" id="IPR037068">
    <property type="entry name" value="DNA_primase_core_N_sf"/>
</dbReference>
<dbReference type="SMART" id="SM00400">
    <property type="entry name" value="ZnF_CHCC"/>
    <property type="match status" value="1"/>
</dbReference>
<comment type="similarity">
    <text evidence="12 13">Belongs to the DnaG primase family.</text>
</comment>
<keyword evidence="2 12" id="KW-0639">Primosome</keyword>
<dbReference type="GO" id="GO:0006269">
    <property type="term" value="P:DNA replication, synthesis of primer"/>
    <property type="evidence" value="ECO:0007669"/>
    <property type="project" value="UniProtKB-UniRule"/>
</dbReference>
<sequence>MGQRIPEETVEHIRRSVDIVDIIQQYVSLKKQGRNYFGLCPFHGEKTPSFSVSPEKQIYHCFGCGAGGNVFSFLMEIEGITFIEAVKRLAPRANVDLSDVVDDHPSAKRTETAAMVAAHELLKKFYHHLLMHTNEGEEALNYLLQRGFTLEVIEQFEIGYALPSWDAAVTFLANKGFSLPLMERAGLIAKKSGEDSYFDRFRHRIMFPIHNHQGETVAFSGRTLGNEDPKYVNSPETPIFNKRNILYHFHEARLQMRQKQQVVLLEGFADVIAAVQAGITHAVATMGTALSEEQARMLRRNASSVIVCYDGDRAGIDAALRASETLVEAGCYVKVAMMPDGLDPDEYVRRYGADRFRHHVLDASLSLTAFKLEYLKRGRHLQNESERLRYIEEAVKEISRLSNAIEADYYLRQLADEFSISMDALREQMAVYGKKQQVERKKEHRETVLPPTKTKLLPAFQKAERMLIAHMLRDKAIAFTVQQAIEGAFNIEEHRAIVAYVYAFYEEGHEPDVSSLLERIHDPQLKRTVTELAMMPINENISSAELQDYIQCVLNYPQEQLLKQKEARLREAERQKDYERAKRIASEIIALRKSLHFGRRGING</sequence>
<organism evidence="16 17">
    <name type="scientific">Anoxybacillus pushchinoensis</name>
    <dbReference type="NCBI Taxonomy" id="150248"/>
    <lineage>
        <taxon>Bacteria</taxon>
        <taxon>Bacillati</taxon>
        <taxon>Bacillota</taxon>
        <taxon>Bacilli</taxon>
        <taxon>Bacillales</taxon>
        <taxon>Anoxybacillaceae</taxon>
        <taxon>Anoxybacillus</taxon>
    </lineage>
</organism>
<keyword evidence="5 12" id="KW-0235">DNA replication</keyword>
<dbReference type="Pfam" id="PF00772">
    <property type="entry name" value="DnaB"/>
    <property type="match status" value="1"/>
</dbReference>
<evidence type="ECO:0000256" key="3">
    <source>
        <dbReference type="ARBA" id="ARBA00022679"/>
    </source>
</evidence>
<dbReference type="SUPFAM" id="SSF56731">
    <property type="entry name" value="DNA primase core"/>
    <property type="match status" value="1"/>
</dbReference>
<evidence type="ECO:0000256" key="1">
    <source>
        <dbReference type="ARBA" id="ARBA00022478"/>
    </source>
</evidence>
<dbReference type="Pfam" id="PF13155">
    <property type="entry name" value="Toprim_2"/>
    <property type="match status" value="1"/>
</dbReference>
<evidence type="ECO:0000256" key="7">
    <source>
        <dbReference type="ARBA" id="ARBA00022771"/>
    </source>
</evidence>
<dbReference type="PANTHER" id="PTHR30313:SF2">
    <property type="entry name" value="DNA PRIMASE"/>
    <property type="match status" value="1"/>
</dbReference>
<dbReference type="SUPFAM" id="SSF57783">
    <property type="entry name" value="Zinc beta-ribbon"/>
    <property type="match status" value="1"/>
</dbReference>
<dbReference type="GO" id="GO:0003899">
    <property type="term" value="F:DNA-directed RNA polymerase activity"/>
    <property type="evidence" value="ECO:0007669"/>
    <property type="project" value="UniProtKB-UniRule"/>
</dbReference>
<evidence type="ECO:0000256" key="4">
    <source>
        <dbReference type="ARBA" id="ARBA00022695"/>
    </source>
</evidence>
<feature type="zinc finger region" description="CHC2-type" evidence="12 14">
    <location>
        <begin position="40"/>
        <end position="64"/>
    </location>
</feature>
<dbReference type="GO" id="GO:0005737">
    <property type="term" value="C:cytoplasm"/>
    <property type="evidence" value="ECO:0007669"/>
    <property type="project" value="TreeGrafter"/>
</dbReference>
<dbReference type="Gene3D" id="3.90.580.10">
    <property type="entry name" value="Zinc finger, CHC2-type domain"/>
    <property type="match status" value="1"/>
</dbReference>
<dbReference type="RefSeq" id="WP_091703892.1">
    <property type="nucleotide sequence ID" value="NZ_FOJQ01000039.1"/>
</dbReference>
<keyword evidence="3 12" id="KW-0808">Transferase</keyword>
<dbReference type="CDD" id="cd03364">
    <property type="entry name" value="TOPRIM_DnaG_primases"/>
    <property type="match status" value="1"/>
</dbReference>
<dbReference type="InterPro" id="IPR050219">
    <property type="entry name" value="DnaG_primase"/>
</dbReference>
<comment type="function">
    <text evidence="12 13">RNA polymerase that catalyzes the synthesis of short RNA molecules used as primers for DNA polymerase during DNA replication.</text>
</comment>
<keyword evidence="9" id="KW-0460">Magnesium</keyword>
<keyword evidence="7 12" id="KW-0863">Zinc-finger</keyword>
<dbReference type="Gene3D" id="1.10.860.10">
    <property type="entry name" value="DNAb Helicase, Chain A"/>
    <property type="match status" value="1"/>
</dbReference>
<evidence type="ECO:0000256" key="5">
    <source>
        <dbReference type="ARBA" id="ARBA00022705"/>
    </source>
</evidence>
<dbReference type="PANTHER" id="PTHR30313">
    <property type="entry name" value="DNA PRIMASE"/>
    <property type="match status" value="1"/>
</dbReference>
<keyword evidence="8 12" id="KW-0862">Zinc</keyword>
<keyword evidence="17" id="KW-1185">Reference proteome</keyword>
<evidence type="ECO:0000256" key="14">
    <source>
        <dbReference type="PIRSR" id="PIRSR002811-1"/>
    </source>
</evidence>
<dbReference type="Pfam" id="PF01807">
    <property type="entry name" value="Zn_ribbon_DnaG"/>
    <property type="match status" value="1"/>
</dbReference>
<keyword evidence="6 12" id="KW-0479">Metal-binding</keyword>
<dbReference type="Pfam" id="PF08275">
    <property type="entry name" value="DNAG_N"/>
    <property type="match status" value="1"/>
</dbReference>
<dbReference type="InterPro" id="IPR013264">
    <property type="entry name" value="DNAG_N"/>
</dbReference>
<name>A0A1I0TQL0_9BACL</name>
<evidence type="ECO:0000313" key="17">
    <source>
        <dbReference type="Proteomes" id="UP000198979"/>
    </source>
</evidence>
<dbReference type="SMART" id="SM00493">
    <property type="entry name" value="TOPRIM"/>
    <property type="match status" value="1"/>
</dbReference>
<dbReference type="Proteomes" id="UP000198979">
    <property type="component" value="Unassembled WGS sequence"/>
</dbReference>
<dbReference type="GO" id="GO:0005524">
    <property type="term" value="F:ATP binding"/>
    <property type="evidence" value="ECO:0007669"/>
    <property type="project" value="InterPro"/>
</dbReference>
<proteinExistence type="inferred from homology"/>
<dbReference type="EMBL" id="FOJQ01000039">
    <property type="protein sequence ID" value="SFA54057.1"/>
    <property type="molecule type" value="Genomic_DNA"/>
</dbReference>
<dbReference type="InterPro" id="IPR007693">
    <property type="entry name" value="DNA_helicase_DnaB-like_N"/>
</dbReference>
<dbReference type="Gene3D" id="3.40.1360.10">
    <property type="match status" value="1"/>
</dbReference>
<evidence type="ECO:0000256" key="10">
    <source>
        <dbReference type="ARBA" id="ARBA00023125"/>
    </source>
</evidence>
<evidence type="ECO:0000256" key="8">
    <source>
        <dbReference type="ARBA" id="ARBA00022833"/>
    </source>
</evidence>
<dbReference type="OrthoDB" id="9803773at2"/>
<dbReference type="InterPro" id="IPR019475">
    <property type="entry name" value="DNA_primase_DnaB-bd"/>
</dbReference>
<accession>A0A1I0TQL0</accession>
<comment type="cofactor">
    <cofactor evidence="12 13 14">
        <name>Zn(2+)</name>
        <dbReference type="ChEBI" id="CHEBI:29105"/>
    </cofactor>
    <text evidence="12 13 14">Binds 1 zinc ion per monomer.</text>
</comment>
<dbReference type="InterPro" id="IPR016136">
    <property type="entry name" value="DNA_helicase_N/primase_C"/>
</dbReference>
<dbReference type="AlphaFoldDB" id="A0A1I0TQL0"/>
<dbReference type="GO" id="GO:0000428">
    <property type="term" value="C:DNA-directed RNA polymerase complex"/>
    <property type="evidence" value="ECO:0007669"/>
    <property type="project" value="UniProtKB-KW"/>
</dbReference>
<evidence type="ECO:0000256" key="11">
    <source>
        <dbReference type="ARBA" id="ARBA00023163"/>
    </source>
</evidence>
<evidence type="ECO:0000256" key="13">
    <source>
        <dbReference type="PIRNR" id="PIRNR002811"/>
    </source>
</evidence>
<dbReference type="EC" id="2.7.7.101" evidence="12"/>
<dbReference type="GO" id="GO:1990077">
    <property type="term" value="C:primosome complex"/>
    <property type="evidence" value="ECO:0007669"/>
    <property type="project" value="UniProtKB-KW"/>
</dbReference>
<dbReference type="InterPro" id="IPR036185">
    <property type="entry name" value="DNA_heli_DnaB-like_N_sf"/>
</dbReference>